<evidence type="ECO:0000256" key="9">
    <source>
        <dbReference type="SAM" id="MobiDB-lite"/>
    </source>
</evidence>
<keyword evidence="7 8" id="KW-0544">Nucleosome core</keyword>
<proteinExistence type="inferred from homology"/>
<comment type="subcellular location">
    <subcellularLocation>
        <location evidence="2">Chromosome</location>
    </subcellularLocation>
    <subcellularLocation>
        <location evidence="1 8">Nucleus</location>
    </subcellularLocation>
</comment>
<sequence>MSTAGSTKGGRGKPKASKSVSRSQKAGLQFPVGRIARFLKAGKYAERVGAGAPVYLSAVLEYLAAEVLELAGNAARDNKKNRIVPRHIQLAVRNDEELSKLLGSVTIANGGVLPNIHQNLLPKKIGKGKGDIEFAPPTPPSSSNGVFRQQIHLSVRNLDGVISPLNSSQDFSISDHTASTTCAEAMAATSAGTPQVVLLLMKSSWGCTHCTRTQRLVFLKCCLAFWIGGLVEKNGLCSQMKWNESEASIGRVLAIEVRENSHLECHVNF</sequence>
<dbReference type="AlphaFoldDB" id="W9SLS4"/>
<reference evidence="13" key="1">
    <citation type="submission" date="2013-01" db="EMBL/GenBank/DDBJ databases">
        <title>Draft Genome Sequence of a Mulberry Tree, Morus notabilis C.K. Schneid.</title>
        <authorList>
            <person name="He N."/>
            <person name="Zhao S."/>
        </authorList>
    </citation>
    <scope>NUCLEOTIDE SEQUENCE</scope>
</reference>
<name>W9SLS4_9ROSA</name>
<dbReference type="PROSITE" id="PS00046">
    <property type="entry name" value="HISTONE_H2A"/>
    <property type="match status" value="1"/>
</dbReference>
<evidence type="ECO:0000256" key="6">
    <source>
        <dbReference type="ARBA" id="ARBA00023242"/>
    </source>
</evidence>
<evidence type="ECO:0000256" key="2">
    <source>
        <dbReference type="ARBA" id="ARBA00004286"/>
    </source>
</evidence>
<dbReference type="STRING" id="981085.W9SLS4"/>
<evidence type="ECO:0000256" key="5">
    <source>
        <dbReference type="ARBA" id="ARBA00023125"/>
    </source>
</evidence>
<dbReference type="GO" id="GO:0046982">
    <property type="term" value="F:protein heterodimerization activity"/>
    <property type="evidence" value="ECO:0007669"/>
    <property type="project" value="InterPro"/>
</dbReference>
<feature type="domain" description="Histone H2A C-terminal" evidence="11">
    <location>
        <begin position="96"/>
        <end position="129"/>
    </location>
</feature>
<dbReference type="SUPFAM" id="SSF47113">
    <property type="entry name" value="Histone-fold"/>
    <property type="match status" value="1"/>
</dbReference>
<dbReference type="InterPro" id="IPR009072">
    <property type="entry name" value="Histone-fold"/>
</dbReference>
<evidence type="ECO:0000259" key="11">
    <source>
        <dbReference type="Pfam" id="PF16211"/>
    </source>
</evidence>
<evidence type="ECO:0000256" key="8">
    <source>
        <dbReference type="RuleBase" id="RU003767"/>
    </source>
</evidence>
<dbReference type="CDD" id="cd00074">
    <property type="entry name" value="HFD_H2A"/>
    <property type="match status" value="1"/>
</dbReference>
<evidence type="ECO:0000259" key="10">
    <source>
        <dbReference type="Pfam" id="PF00125"/>
    </source>
</evidence>
<dbReference type="FunFam" id="1.10.20.10:FF:000009">
    <property type="entry name" value="Histone H2A"/>
    <property type="match status" value="1"/>
</dbReference>
<dbReference type="Gene3D" id="1.10.20.10">
    <property type="entry name" value="Histone, subunit A"/>
    <property type="match status" value="1"/>
</dbReference>
<evidence type="ECO:0000256" key="3">
    <source>
        <dbReference type="ARBA" id="ARBA00010691"/>
    </source>
</evidence>
<dbReference type="SMART" id="SM00414">
    <property type="entry name" value="H2A"/>
    <property type="match status" value="1"/>
</dbReference>
<evidence type="ECO:0000313" key="12">
    <source>
        <dbReference type="EMBL" id="EXC34660.1"/>
    </source>
</evidence>
<dbReference type="GO" id="GO:0030527">
    <property type="term" value="F:structural constituent of chromatin"/>
    <property type="evidence" value="ECO:0007669"/>
    <property type="project" value="InterPro"/>
</dbReference>
<keyword evidence="6 8" id="KW-0539">Nucleus</keyword>
<dbReference type="PRINTS" id="PR00620">
    <property type="entry name" value="HISTONEH2A"/>
</dbReference>
<evidence type="ECO:0000256" key="7">
    <source>
        <dbReference type="ARBA" id="ARBA00023269"/>
    </source>
</evidence>
<evidence type="ECO:0000256" key="4">
    <source>
        <dbReference type="ARBA" id="ARBA00022454"/>
    </source>
</evidence>
<accession>W9SLS4</accession>
<comment type="subunit">
    <text evidence="8">The nucleosome is a histone octamer containing two molecules each of H2A, H2B, H3 and H4 assembled in one H3-H4 heterotetramer and two H2A-H2B heterodimers. The octamer wraps approximately 147 bp of DNA.</text>
</comment>
<dbReference type="InterPro" id="IPR002119">
    <property type="entry name" value="Histone_H2A"/>
</dbReference>
<comment type="similarity">
    <text evidence="3 8">Belongs to the histone H2A family.</text>
</comment>
<keyword evidence="4 8" id="KW-0158">Chromosome</keyword>
<dbReference type="InterPro" id="IPR032454">
    <property type="entry name" value="Histone_H2A_C"/>
</dbReference>
<gene>
    <name evidence="12" type="ORF">L484_020428</name>
</gene>
<dbReference type="GO" id="GO:0000786">
    <property type="term" value="C:nucleosome"/>
    <property type="evidence" value="ECO:0007669"/>
    <property type="project" value="UniProtKB-KW"/>
</dbReference>
<dbReference type="Pfam" id="PF16211">
    <property type="entry name" value="Histone_H2A_C"/>
    <property type="match status" value="1"/>
</dbReference>
<dbReference type="GO" id="GO:0003677">
    <property type="term" value="F:DNA binding"/>
    <property type="evidence" value="ECO:0007669"/>
    <property type="project" value="UniProtKB-KW"/>
</dbReference>
<evidence type="ECO:0000256" key="1">
    <source>
        <dbReference type="ARBA" id="ARBA00004123"/>
    </source>
</evidence>
<dbReference type="InterPro" id="IPR007125">
    <property type="entry name" value="H2A/H2B/H3"/>
</dbReference>
<dbReference type="PANTHER" id="PTHR23430">
    <property type="entry name" value="HISTONE H2A"/>
    <property type="match status" value="1"/>
</dbReference>
<dbReference type="GO" id="GO:0005634">
    <property type="term" value="C:nucleus"/>
    <property type="evidence" value="ECO:0007669"/>
    <property type="project" value="UniProtKB-SubCell"/>
</dbReference>
<feature type="region of interest" description="Disordered" evidence="9">
    <location>
        <begin position="1"/>
        <end position="25"/>
    </location>
</feature>
<keyword evidence="5 8" id="KW-0238">DNA-binding</keyword>
<feature type="domain" description="Core Histone H2A/H2B/H3" evidence="10">
    <location>
        <begin position="14"/>
        <end position="93"/>
    </location>
</feature>
<protein>
    <recommendedName>
        <fullName evidence="8">Histone H2A</fullName>
    </recommendedName>
</protein>
<dbReference type="EMBL" id="KE346351">
    <property type="protein sequence ID" value="EXC34660.1"/>
    <property type="molecule type" value="Genomic_DNA"/>
</dbReference>
<keyword evidence="13" id="KW-1185">Reference proteome</keyword>
<evidence type="ECO:0000313" key="13">
    <source>
        <dbReference type="Proteomes" id="UP000030645"/>
    </source>
</evidence>
<dbReference type="eggNOG" id="KOG1789">
    <property type="taxonomic scope" value="Eukaryota"/>
</dbReference>
<dbReference type="InterPro" id="IPR032458">
    <property type="entry name" value="Histone_H2A_CS"/>
</dbReference>
<dbReference type="eggNOG" id="KOG1756">
    <property type="taxonomic scope" value="Eukaryota"/>
</dbReference>
<dbReference type="Proteomes" id="UP000030645">
    <property type="component" value="Unassembled WGS sequence"/>
</dbReference>
<dbReference type="Pfam" id="PF00125">
    <property type="entry name" value="Histone"/>
    <property type="match status" value="1"/>
</dbReference>
<organism evidence="12 13">
    <name type="scientific">Morus notabilis</name>
    <dbReference type="NCBI Taxonomy" id="981085"/>
    <lineage>
        <taxon>Eukaryota</taxon>
        <taxon>Viridiplantae</taxon>
        <taxon>Streptophyta</taxon>
        <taxon>Embryophyta</taxon>
        <taxon>Tracheophyta</taxon>
        <taxon>Spermatophyta</taxon>
        <taxon>Magnoliopsida</taxon>
        <taxon>eudicotyledons</taxon>
        <taxon>Gunneridae</taxon>
        <taxon>Pentapetalae</taxon>
        <taxon>rosids</taxon>
        <taxon>fabids</taxon>
        <taxon>Rosales</taxon>
        <taxon>Moraceae</taxon>
        <taxon>Moreae</taxon>
        <taxon>Morus</taxon>
    </lineage>
</organism>